<accession>A0A8S4QJT7</accession>
<dbReference type="AlphaFoldDB" id="A0A8S4QJT7"/>
<dbReference type="Pfam" id="PF09741">
    <property type="entry name" value="DUF2045"/>
    <property type="match status" value="1"/>
</dbReference>
<evidence type="ECO:0000313" key="3">
    <source>
        <dbReference type="Proteomes" id="UP000838756"/>
    </source>
</evidence>
<feature type="compositionally biased region" description="Polar residues" evidence="1">
    <location>
        <begin position="47"/>
        <end position="57"/>
    </location>
</feature>
<evidence type="ECO:0000313" key="2">
    <source>
        <dbReference type="EMBL" id="CAH2215556.1"/>
    </source>
</evidence>
<organism evidence="2 3">
    <name type="scientific">Pararge aegeria aegeria</name>
    <dbReference type="NCBI Taxonomy" id="348720"/>
    <lineage>
        <taxon>Eukaryota</taxon>
        <taxon>Metazoa</taxon>
        <taxon>Ecdysozoa</taxon>
        <taxon>Arthropoda</taxon>
        <taxon>Hexapoda</taxon>
        <taxon>Insecta</taxon>
        <taxon>Pterygota</taxon>
        <taxon>Neoptera</taxon>
        <taxon>Endopterygota</taxon>
        <taxon>Lepidoptera</taxon>
        <taxon>Glossata</taxon>
        <taxon>Ditrysia</taxon>
        <taxon>Papilionoidea</taxon>
        <taxon>Nymphalidae</taxon>
        <taxon>Satyrinae</taxon>
        <taxon>Satyrini</taxon>
        <taxon>Parargina</taxon>
        <taxon>Pararge</taxon>
    </lineage>
</organism>
<name>A0A8S4QJT7_9NEOP</name>
<sequence length="89" mass="9509">QSSLSTKVAQRMSFGLLGRASAAARCEFVRMKGPGGKGHAEVAVSRPRSSGAHTPSSEPGLAASELWDCDWDDDPDELFLYRHQVGSCS</sequence>
<gene>
    <name evidence="2" type="primary">jg18391</name>
    <name evidence="2" type="ORF">PAEG_LOCUS3688</name>
</gene>
<evidence type="ECO:0000256" key="1">
    <source>
        <dbReference type="SAM" id="MobiDB-lite"/>
    </source>
</evidence>
<dbReference type="PANTHER" id="PTHR21477:SF13">
    <property type="entry name" value="KIAA0930"/>
    <property type="match status" value="1"/>
</dbReference>
<dbReference type="PANTHER" id="PTHR21477">
    <property type="entry name" value="ZGC:172139"/>
    <property type="match status" value="1"/>
</dbReference>
<dbReference type="InterPro" id="IPR019141">
    <property type="entry name" value="DUF2045"/>
</dbReference>
<dbReference type="EMBL" id="CAKXAJ010011998">
    <property type="protein sequence ID" value="CAH2215556.1"/>
    <property type="molecule type" value="Genomic_DNA"/>
</dbReference>
<keyword evidence="3" id="KW-1185">Reference proteome</keyword>
<protein>
    <submittedName>
        <fullName evidence="2">Jg18391 protein</fullName>
    </submittedName>
</protein>
<comment type="caution">
    <text evidence="2">The sequence shown here is derived from an EMBL/GenBank/DDBJ whole genome shotgun (WGS) entry which is preliminary data.</text>
</comment>
<proteinExistence type="predicted"/>
<reference evidence="2" key="1">
    <citation type="submission" date="2022-03" db="EMBL/GenBank/DDBJ databases">
        <authorList>
            <person name="Lindestad O."/>
        </authorList>
    </citation>
    <scope>NUCLEOTIDE SEQUENCE</scope>
</reference>
<feature type="region of interest" description="Disordered" evidence="1">
    <location>
        <begin position="33"/>
        <end position="62"/>
    </location>
</feature>
<feature type="non-terminal residue" evidence="2">
    <location>
        <position position="1"/>
    </location>
</feature>
<dbReference type="OrthoDB" id="1906921at2759"/>
<dbReference type="Proteomes" id="UP000838756">
    <property type="component" value="Unassembled WGS sequence"/>
</dbReference>